<dbReference type="EMBL" id="JAGPNL010000003">
    <property type="protein sequence ID" value="MBQ0827337.1"/>
    <property type="molecule type" value="Genomic_DNA"/>
</dbReference>
<comment type="cofactor">
    <cofactor evidence="1">
        <name>Mg(2+)</name>
        <dbReference type="ChEBI" id="CHEBI:18420"/>
    </cofactor>
</comment>
<evidence type="ECO:0000313" key="8">
    <source>
        <dbReference type="Proteomes" id="UP000677875"/>
    </source>
</evidence>
<evidence type="ECO:0000259" key="6">
    <source>
        <dbReference type="Pfam" id="PF03328"/>
    </source>
</evidence>
<proteinExistence type="predicted"/>
<dbReference type="Proteomes" id="UP000677875">
    <property type="component" value="Unassembled WGS sequence"/>
</dbReference>
<keyword evidence="7" id="KW-0456">Lyase</keyword>
<feature type="binding site" evidence="4">
    <location>
        <position position="127"/>
    </location>
    <ligand>
        <name>substrate</name>
    </ligand>
</feature>
<evidence type="ECO:0000256" key="3">
    <source>
        <dbReference type="ARBA" id="ARBA00022842"/>
    </source>
</evidence>
<dbReference type="InterPro" id="IPR005000">
    <property type="entry name" value="Aldolase/citrate-lyase_domain"/>
</dbReference>
<feature type="binding site" evidence="5">
    <location>
        <position position="127"/>
    </location>
    <ligand>
        <name>Mg(2+)</name>
        <dbReference type="ChEBI" id="CHEBI:18420"/>
    </ligand>
</feature>
<dbReference type="Pfam" id="PF03328">
    <property type="entry name" value="HpcH_HpaI"/>
    <property type="match status" value="1"/>
</dbReference>
<dbReference type="GO" id="GO:0006107">
    <property type="term" value="P:oxaloacetate metabolic process"/>
    <property type="evidence" value="ECO:0007669"/>
    <property type="project" value="TreeGrafter"/>
</dbReference>
<evidence type="ECO:0000256" key="4">
    <source>
        <dbReference type="PIRSR" id="PIRSR015582-1"/>
    </source>
</evidence>
<evidence type="ECO:0000256" key="2">
    <source>
        <dbReference type="ARBA" id="ARBA00022723"/>
    </source>
</evidence>
<name>A0A941B2L5_9ACTN</name>
<keyword evidence="8" id="KW-1185">Reference proteome</keyword>
<dbReference type="PIRSF" id="PIRSF015582">
    <property type="entry name" value="Cit_lyase_B"/>
    <property type="match status" value="1"/>
</dbReference>
<dbReference type="SUPFAM" id="SSF51621">
    <property type="entry name" value="Phosphoenolpyruvate/pyruvate domain"/>
    <property type="match status" value="1"/>
</dbReference>
<dbReference type="PANTHER" id="PTHR32308:SF0">
    <property type="entry name" value="HPCH_HPAI ALDOLASE_CITRATE LYASE DOMAIN-CONTAINING PROTEIN"/>
    <property type="match status" value="1"/>
</dbReference>
<dbReference type="Gene3D" id="3.20.20.60">
    <property type="entry name" value="Phosphoenolpyruvate-binding domains"/>
    <property type="match status" value="1"/>
</dbReference>
<evidence type="ECO:0000256" key="5">
    <source>
        <dbReference type="PIRSR" id="PIRSR015582-2"/>
    </source>
</evidence>
<organism evidence="7 8">
    <name type="scientific">Streptomyces tagetis</name>
    <dbReference type="NCBI Taxonomy" id="2820809"/>
    <lineage>
        <taxon>Bacteria</taxon>
        <taxon>Bacillati</taxon>
        <taxon>Actinomycetota</taxon>
        <taxon>Actinomycetes</taxon>
        <taxon>Kitasatosporales</taxon>
        <taxon>Streptomycetaceae</taxon>
        <taxon>Streptomyces</taxon>
    </lineage>
</organism>
<gene>
    <name evidence="7" type="ORF">J5Y05_12525</name>
</gene>
<protein>
    <submittedName>
        <fullName evidence="7">CoA ester lyase</fullName>
    </submittedName>
</protein>
<dbReference type="InterPro" id="IPR015813">
    <property type="entry name" value="Pyrv/PenolPyrv_kinase-like_dom"/>
</dbReference>
<dbReference type="GO" id="GO:0016829">
    <property type="term" value="F:lyase activity"/>
    <property type="evidence" value="ECO:0007669"/>
    <property type="project" value="UniProtKB-KW"/>
</dbReference>
<dbReference type="InterPro" id="IPR011206">
    <property type="entry name" value="Citrate_lyase_beta/mcl1/mcl2"/>
</dbReference>
<keyword evidence="2 5" id="KW-0479">Metal-binding</keyword>
<feature type="binding site" evidence="4">
    <location>
        <position position="69"/>
    </location>
    <ligand>
        <name>substrate</name>
    </ligand>
</feature>
<accession>A0A941B2L5</accession>
<dbReference type="PANTHER" id="PTHR32308">
    <property type="entry name" value="LYASE BETA SUBUNIT, PUTATIVE (AFU_ORTHOLOGUE AFUA_4G13030)-RELATED"/>
    <property type="match status" value="1"/>
</dbReference>
<keyword evidence="3 5" id="KW-0460">Magnesium</keyword>
<dbReference type="GO" id="GO:0000287">
    <property type="term" value="F:magnesium ion binding"/>
    <property type="evidence" value="ECO:0007669"/>
    <property type="project" value="TreeGrafter"/>
</dbReference>
<feature type="binding site" evidence="5">
    <location>
        <position position="153"/>
    </location>
    <ligand>
        <name>Mg(2+)</name>
        <dbReference type="ChEBI" id="CHEBI:18420"/>
    </ligand>
</feature>
<evidence type="ECO:0000313" key="7">
    <source>
        <dbReference type="EMBL" id="MBQ0827337.1"/>
    </source>
</evidence>
<dbReference type="AlphaFoldDB" id="A0A941B2L5"/>
<feature type="domain" description="HpcH/HpaI aldolase/citrate lyase" evidence="6">
    <location>
        <begin position="24"/>
        <end position="219"/>
    </location>
</feature>
<reference evidence="7" key="1">
    <citation type="submission" date="2021-04" db="EMBL/GenBank/DDBJ databases">
        <title>Genome seq and assembly of Streptomyces sp. RG38.</title>
        <authorList>
            <person name="Chhetri G."/>
        </authorList>
    </citation>
    <scope>NUCLEOTIDE SEQUENCE</scope>
    <source>
        <strain evidence="7">RG38</strain>
    </source>
</reference>
<evidence type="ECO:0000256" key="1">
    <source>
        <dbReference type="ARBA" id="ARBA00001946"/>
    </source>
</evidence>
<dbReference type="InterPro" id="IPR040442">
    <property type="entry name" value="Pyrv_kinase-like_dom_sf"/>
</dbReference>
<comment type="caution">
    <text evidence="7">The sequence shown here is derived from an EMBL/GenBank/DDBJ whole genome shotgun (WGS) entry which is preliminary data.</text>
</comment>
<sequence length="286" mass="29899">MNRPPAPAGTWIITPGHMDARFPAAHGCGADVALVDLEDSVPAEVKPAAREAARAFFTNPSARSVLGVRISSPTSRDGIRDLIALHHYEAKPQIVLIPKVESGRDFEIVSGALDTPGYTPHLYALIETPRALEKLPSIVRAERIAGVLFGTADYATATGCSRTWESLQHARAALVTSAAAAGIPAIDAPYFDLDDLGGLHTEAERAKALGFTGKSCVHPAHLPVIDAVFRLREEEIAAAHAIVAAAENAGGSIVRVDGHMVGPPMVAAARALLARAAALTPSEAPS</sequence>